<dbReference type="Proteomes" id="UP000028549">
    <property type="component" value="Unassembled WGS sequence"/>
</dbReference>
<gene>
    <name evidence="3" type="ORF">GS18_0205795</name>
</gene>
<feature type="signal peptide" evidence="2">
    <location>
        <begin position="1"/>
        <end position="22"/>
    </location>
</feature>
<evidence type="ECO:0000256" key="2">
    <source>
        <dbReference type="SAM" id="SignalP"/>
    </source>
</evidence>
<sequence>MNWKKKGLAAGMTLAIMLSGLAACSESEQDEMDNEMEEEMNEETDSDVIDEDKEEMEEEGQ</sequence>
<reference evidence="3 4" key="1">
    <citation type="journal article" date="2005" name="Int. J. Syst. Evol. Microbiol.">
        <title>Bacillus cibi sp. nov., isolated from jeotgal, a traditional Korean fermented seafood.</title>
        <authorList>
            <person name="Yoon J.H."/>
            <person name="Lee C.H."/>
            <person name="Oh T.K."/>
        </authorList>
    </citation>
    <scope>NUCLEOTIDE SEQUENCE [LARGE SCALE GENOMIC DNA]</scope>
    <source>
        <strain evidence="3 4">DSM 16189</strain>
    </source>
</reference>
<evidence type="ECO:0000313" key="3">
    <source>
        <dbReference type="EMBL" id="KEZ54425.1"/>
    </source>
</evidence>
<protein>
    <recommendedName>
        <fullName evidence="5">Lipoprotein</fullName>
    </recommendedName>
</protein>
<name>A0A084H4B3_METID</name>
<evidence type="ECO:0008006" key="5">
    <source>
        <dbReference type="Google" id="ProtNLM"/>
    </source>
</evidence>
<keyword evidence="4" id="KW-1185">Reference proteome</keyword>
<dbReference type="AlphaFoldDB" id="A0A084H4B3"/>
<proteinExistence type="predicted"/>
<keyword evidence="2" id="KW-0732">Signal</keyword>
<feature type="region of interest" description="Disordered" evidence="1">
    <location>
        <begin position="25"/>
        <end position="61"/>
    </location>
</feature>
<evidence type="ECO:0000313" key="4">
    <source>
        <dbReference type="Proteomes" id="UP000028549"/>
    </source>
</evidence>
<feature type="chain" id="PRO_5039010455" description="Lipoprotein" evidence="2">
    <location>
        <begin position="23"/>
        <end position="61"/>
    </location>
</feature>
<dbReference type="EMBL" id="JNVC02000001">
    <property type="protein sequence ID" value="KEZ54425.1"/>
    <property type="molecule type" value="Genomic_DNA"/>
</dbReference>
<dbReference type="RefSeq" id="WP_029280974.1">
    <property type="nucleotide sequence ID" value="NZ_CANLZQ010000006.1"/>
</dbReference>
<feature type="compositionally biased region" description="Acidic residues" evidence="1">
    <location>
        <begin position="27"/>
        <end position="61"/>
    </location>
</feature>
<accession>A0A084H4B3</accession>
<evidence type="ECO:0000256" key="1">
    <source>
        <dbReference type="SAM" id="MobiDB-lite"/>
    </source>
</evidence>
<organism evidence="3 4">
    <name type="scientific">Metabacillus indicus</name>
    <name type="common">Bacillus indicus</name>
    <dbReference type="NCBI Taxonomy" id="246786"/>
    <lineage>
        <taxon>Bacteria</taxon>
        <taxon>Bacillati</taxon>
        <taxon>Bacillota</taxon>
        <taxon>Bacilli</taxon>
        <taxon>Bacillales</taxon>
        <taxon>Bacillaceae</taxon>
        <taxon>Metabacillus</taxon>
    </lineage>
</organism>
<comment type="caution">
    <text evidence="3">The sequence shown here is derived from an EMBL/GenBank/DDBJ whole genome shotgun (WGS) entry which is preliminary data.</text>
</comment>
<dbReference type="PROSITE" id="PS51257">
    <property type="entry name" value="PROKAR_LIPOPROTEIN"/>
    <property type="match status" value="1"/>
</dbReference>